<feature type="domain" description="Metallo-beta-lactamase" evidence="6">
    <location>
        <begin position="42"/>
        <end position="242"/>
    </location>
</feature>
<comment type="cofactor">
    <cofactor evidence="1">
        <name>Zn(2+)</name>
        <dbReference type="ChEBI" id="CHEBI:29105"/>
    </cofactor>
</comment>
<comment type="caution">
    <text evidence="7">The sequence shown here is derived from an EMBL/GenBank/DDBJ whole genome shotgun (WGS) entry which is preliminary data.</text>
</comment>
<dbReference type="EMBL" id="JAGYPE020000029">
    <property type="protein sequence ID" value="MCH6267067.1"/>
    <property type="molecule type" value="Genomic_DNA"/>
</dbReference>
<dbReference type="RefSeq" id="WP_213146664.1">
    <property type="nucleotide sequence ID" value="NZ_JAGYPE020000029.1"/>
</dbReference>
<keyword evidence="5" id="KW-0862">Zinc</keyword>
<dbReference type="EMBL" id="JAGYPE010000007">
    <property type="protein sequence ID" value="MBS4186910.1"/>
    <property type="molecule type" value="Genomic_DNA"/>
</dbReference>
<dbReference type="PANTHER" id="PTHR42978">
    <property type="entry name" value="QUORUM-QUENCHING LACTONASE YTNP-RELATED-RELATED"/>
    <property type="match status" value="1"/>
</dbReference>
<keyword evidence="4" id="KW-0378">Hydrolase</keyword>
<dbReference type="SUPFAM" id="SSF56281">
    <property type="entry name" value="Metallo-hydrolase/oxidoreductase"/>
    <property type="match status" value="1"/>
</dbReference>
<dbReference type="InterPro" id="IPR036866">
    <property type="entry name" value="RibonucZ/Hydroxyglut_hydro"/>
</dbReference>
<evidence type="ECO:0000259" key="6">
    <source>
        <dbReference type="SMART" id="SM00849"/>
    </source>
</evidence>
<evidence type="ECO:0000256" key="4">
    <source>
        <dbReference type="ARBA" id="ARBA00022801"/>
    </source>
</evidence>
<dbReference type="Pfam" id="PF00753">
    <property type="entry name" value="Lactamase_B"/>
    <property type="match status" value="1"/>
</dbReference>
<dbReference type="Proteomes" id="UP000677265">
    <property type="component" value="Unassembled WGS sequence"/>
</dbReference>
<organism evidence="7">
    <name type="scientific">Neobacillus citreus</name>
    <dbReference type="NCBI Taxonomy" id="2833578"/>
    <lineage>
        <taxon>Bacteria</taxon>
        <taxon>Bacillati</taxon>
        <taxon>Bacillota</taxon>
        <taxon>Bacilli</taxon>
        <taxon>Bacillales</taxon>
        <taxon>Bacillaceae</taxon>
        <taxon>Neobacillus</taxon>
    </lineage>
</organism>
<dbReference type="SMART" id="SM00849">
    <property type="entry name" value="Lactamase_B"/>
    <property type="match status" value="1"/>
</dbReference>
<evidence type="ECO:0000256" key="1">
    <source>
        <dbReference type="ARBA" id="ARBA00001947"/>
    </source>
</evidence>
<reference evidence="7" key="1">
    <citation type="submission" date="2021-05" db="EMBL/GenBank/DDBJ databases">
        <title>Novel Bacillus species.</title>
        <authorList>
            <person name="Liu G."/>
        </authorList>
    </citation>
    <scope>NUCLEOTIDE SEQUENCE</scope>
    <source>
        <strain evidence="7 9">FJAT-50051</strain>
    </source>
</reference>
<keyword evidence="3" id="KW-0479">Metal-binding</keyword>
<keyword evidence="9" id="KW-1185">Reference proteome</keyword>
<evidence type="ECO:0000313" key="9">
    <source>
        <dbReference type="Proteomes" id="UP000677265"/>
    </source>
</evidence>
<gene>
    <name evidence="8" type="ORF">KHB02_016205</name>
    <name evidence="7" type="ORF">KHB02_36675</name>
</gene>
<name>A0A942YEN7_9BACI</name>
<dbReference type="CDD" id="cd07729">
    <property type="entry name" value="AHL_lactonase_MBL-fold"/>
    <property type="match status" value="1"/>
</dbReference>
<dbReference type="Gene3D" id="3.60.15.10">
    <property type="entry name" value="Ribonuclease Z/Hydroxyacylglutathione hydrolase-like"/>
    <property type="match status" value="1"/>
</dbReference>
<dbReference type="PANTHER" id="PTHR42978:SF7">
    <property type="entry name" value="METALLO-HYDROLASE RV2300C-RELATED"/>
    <property type="match status" value="1"/>
</dbReference>
<accession>A0A942YEN7</accession>
<dbReference type="InterPro" id="IPR001279">
    <property type="entry name" value="Metallo-B-lactamas"/>
</dbReference>
<dbReference type="InterPro" id="IPR051013">
    <property type="entry name" value="MBL_superfamily_lactonases"/>
</dbReference>
<proteinExistence type="inferred from homology"/>
<evidence type="ECO:0000256" key="2">
    <source>
        <dbReference type="ARBA" id="ARBA00007749"/>
    </source>
</evidence>
<protein>
    <submittedName>
        <fullName evidence="7">N-acyl homoserine lactonase family protein</fullName>
    </submittedName>
</protein>
<dbReference type="GO" id="GO:0046872">
    <property type="term" value="F:metal ion binding"/>
    <property type="evidence" value="ECO:0007669"/>
    <property type="project" value="UniProtKB-KW"/>
</dbReference>
<evidence type="ECO:0000256" key="3">
    <source>
        <dbReference type="ARBA" id="ARBA00022723"/>
    </source>
</evidence>
<evidence type="ECO:0000313" key="8">
    <source>
        <dbReference type="EMBL" id="MCH6267067.1"/>
    </source>
</evidence>
<sequence>MTMNEAPKYEVYAIKYATRDATCSSYFHGPADPHEDFSMTMDYFIWLIKSDQHAIVVDTGFNEEEAKKRKRTFLRCPISLLPEFGVEVDSVSQVVITHMHYDHLGNADKIPNGQFIVQEAEMAFWTGKYASRKEFLHHVRPDDVVHLVQENFKGRVKFVNGSKEILPGISVHKTGGHSEGLQVVEVPTEKGKVILASDVSHFYKNIQEDRPSSIVANLAQMYDAFDFVNDLDESPDLIIPGHDPAVMEKFPAVEGLEGIAVRIA</sequence>
<dbReference type="AlphaFoldDB" id="A0A942YEN7"/>
<evidence type="ECO:0000313" key="7">
    <source>
        <dbReference type="EMBL" id="MBS4186910.1"/>
    </source>
</evidence>
<evidence type="ECO:0000256" key="5">
    <source>
        <dbReference type="ARBA" id="ARBA00022833"/>
    </source>
</evidence>
<dbReference type="GO" id="GO:0016787">
    <property type="term" value="F:hydrolase activity"/>
    <property type="evidence" value="ECO:0007669"/>
    <property type="project" value="UniProtKB-KW"/>
</dbReference>
<comment type="similarity">
    <text evidence="2">Belongs to the metallo-beta-lactamase superfamily.</text>
</comment>